<proteinExistence type="predicted"/>
<reference evidence="1 2" key="1">
    <citation type="submission" date="2016-12" db="EMBL/GenBank/DDBJ databases">
        <authorList>
            <person name="Song W.-J."/>
            <person name="Kurnit D.M."/>
        </authorList>
    </citation>
    <scope>NUCLEOTIDE SEQUENCE [LARGE SCALE GENOMIC DNA]</scope>
    <source>
        <strain evidence="1 2">175</strain>
    </source>
</reference>
<dbReference type="Proteomes" id="UP000192923">
    <property type="component" value="Unassembled WGS sequence"/>
</dbReference>
<name>A0A1Y6D0C2_9GAMM</name>
<sequence length="310" mass="32135">MAGLYDVLNAMAALAVAALYPAGTGQPSVTGRTVSVYPGWPLPDRLDADLAAGAAHVSVYPPGGSRNTTRYRPEAVELGLNPHTLTLQPAAMGGLPIGQAVIGTSLIVAGTALNKLRVGGTVTVPQTVTAIVEKRAYAYAVRAGDGLESVAEGLAQAIAAGVPGGPGIPGTVAVGREVVLPPGHGYDAYRVGTGSPTVTALRQQEERVSLVVWASTPAQRGRIADALDVAFADTPFLALADQTAARCRFAGRHLDDGQQLRRLYREDLMFTVDYSTTQQDFAHEIASVGIGSKAPPDIGADADFSIRIDV</sequence>
<protein>
    <submittedName>
        <fullName evidence="1">Uncharacterized protein</fullName>
    </submittedName>
</protein>
<organism evidence="1 2">
    <name type="scientific">Methylomagnum ishizawai</name>
    <dbReference type="NCBI Taxonomy" id="1760988"/>
    <lineage>
        <taxon>Bacteria</taxon>
        <taxon>Pseudomonadati</taxon>
        <taxon>Pseudomonadota</taxon>
        <taxon>Gammaproteobacteria</taxon>
        <taxon>Methylococcales</taxon>
        <taxon>Methylococcaceae</taxon>
        <taxon>Methylomagnum</taxon>
    </lineage>
</organism>
<dbReference type="EMBL" id="FXAM01000001">
    <property type="protein sequence ID" value="SMF96041.1"/>
    <property type="molecule type" value="Genomic_DNA"/>
</dbReference>
<gene>
    <name evidence="1" type="ORF">SAMN02949497_3421</name>
</gene>
<evidence type="ECO:0000313" key="1">
    <source>
        <dbReference type="EMBL" id="SMF96041.1"/>
    </source>
</evidence>
<evidence type="ECO:0000313" key="2">
    <source>
        <dbReference type="Proteomes" id="UP000192923"/>
    </source>
</evidence>
<dbReference type="RefSeq" id="WP_085214772.1">
    <property type="nucleotide sequence ID" value="NZ_FXAM01000001.1"/>
</dbReference>
<dbReference type="STRING" id="1760988.SAMN02949497_3421"/>
<keyword evidence="2" id="KW-1185">Reference proteome</keyword>
<accession>A0A1Y6D0C2</accession>
<dbReference type="AlphaFoldDB" id="A0A1Y6D0C2"/>